<evidence type="ECO:0000313" key="3">
    <source>
        <dbReference type="Proteomes" id="UP001160148"/>
    </source>
</evidence>
<feature type="signal peptide" evidence="1">
    <location>
        <begin position="1"/>
        <end position="21"/>
    </location>
</feature>
<evidence type="ECO:0000313" key="2">
    <source>
        <dbReference type="EMBL" id="CAI6358421.1"/>
    </source>
</evidence>
<sequence>MTSPVVVVMSIFAVLIISSEADTIRDYEEFPGSNIVKGMCPTVGLIAAEYRVTVLTEMNSESLYIGGCASIDFMSPDVSKKSFSLWIGSLKNGMQRCREDDMDHFNFTCVSLPQSDDFMKGIMFAQLLGQVNNKESKQRCAIHDMVKGNSTMFRIAVSGNDSCHGLADLLQSNLQTTIPDGAMVLQLNRIRLVSNQLRSGDNTRYGYGHSNVIKHYSGNWVNKL</sequence>
<dbReference type="EMBL" id="CARXXK010000002">
    <property type="protein sequence ID" value="CAI6358421.1"/>
    <property type="molecule type" value="Genomic_DNA"/>
</dbReference>
<gene>
    <name evidence="2" type="ORF">MEUPH1_LOCUS13934</name>
</gene>
<keyword evidence="1" id="KW-0732">Signal</keyword>
<accession>A0AAV0WSF8</accession>
<feature type="chain" id="PRO_5043684644" evidence="1">
    <location>
        <begin position="22"/>
        <end position="224"/>
    </location>
</feature>
<proteinExistence type="predicted"/>
<reference evidence="2 3" key="1">
    <citation type="submission" date="2023-01" db="EMBL/GenBank/DDBJ databases">
        <authorList>
            <person name="Whitehead M."/>
        </authorList>
    </citation>
    <scope>NUCLEOTIDE SEQUENCE [LARGE SCALE GENOMIC DNA]</scope>
</reference>
<name>A0AAV0WSF8_9HEMI</name>
<keyword evidence="3" id="KW-1185">Reference proteome</keyword>
<protein>
    <submittedName>
        <fullName evidence="2">Uncharacterized protein</fullName>
    </submittedName>
</protein>
<dbReference type="AlphaFoldDB" id="A0AAV0WSF8"/>
<evidence type="ECO:0000256" key="1">
    <source>
        <dbReference type="SAM" id="SignalP"/>
    </source>
</evidence>
<comment type="caution">
    <text evidence="2">The sequence shown here is derived from an EMBL/GenBank/DDBJ whole genome shotgun (WGS) entry which is preliminary data.</text>
</comment>
<dbReference type="Proteomes" id="UP001160148">
    <property type="component" value="Unassembled WGS sequence"/>
</dbReference>
<organism evidence="2 3">
    <name type="scientific">Macrosiphum euphorbiae</name>
    <name type="common">potato aphid</name>
    <dbReference type="NCBI Taxonomy" id="13131"/>
    <lineage>
        <taxon>Eukaryota</taxon>
        <taxon>Metazoa</taxon>
        <taxon>Ecdysozoa</taxon>
        <taxon>Arthropoda</taxon>
        <taxon>Hexapoda</taxon>
        <taxon>Insecta</taxon>
        <taxon>Pterygota</taxon>
        <taxon>Neoptera</taxon>
        <taxon>Paraneoptera</taxon>
        <taxon>Hemiptera</taxon>
        <taxon>Sternorrhyncha</taxon>
        <taxon>Aphidomorpha</taxon>
        <taxon>Aphidoidea</taxon>
        <taxon>Aphididae</taxon>
        <taxon>Macrosiphini</taxon>
        <taxon>Macrosiphum</taxon>
    </lineage>
</organism>